<keyword evidence="3" id="KW-0689">Ribosomal protein</keyword>
<dbReference type="EMBL" id="GBHO01002736">
    <property type="protein sequence ID" value="JAG40868.1"/>
    <property type="molecule type" value="Transcribed_RNA"/>
</dbReference>
<keyword evidence="3" id="KW-0687">Ribonucleoprotein</keyword>
<reference evidence="4" key="3">
    <citation type="submission" date="2014-09" db="EMBL/GenBank/DDBJ databases">
        <authorList>
            <person name="Magalhaes I.L.F."/>
            <person name="Oliveira U."/>
            <person name="Santos F.R."/>
            <person name="Vidigal T.H.D.A."/>
            <person name="Brescovit A.D."/>
            <person name="Santos A.J."/>
        </authorList>
    </citation>
    <scope>NUCLEOTIDE SEQUENCE</scope>
</reference>
<accession>A0A0A9ZBZ3</accession>
<reference evidence="3" key="1">
    <citation type="journal article" date="2014" name="PLoS ONE">
        <title>Transcriptome-Based Identification of ABC Transporters in the Western Tarnished Plant Bug Lygus hesperus.</title>
        <authorList>
            <person name="Hull J.J."/>
            <person name="Chaney K."/>
            <person name="Geib S.M."/>
            <person name="Fabrick J.A."/>
            <person name="Brent C.S."/>
            <person name="Walsh D."/>
            <person name="Lavine L.C."/>
        </authorList>
    </citation>
    <scope>NUCLEOTIDE SEQUENCE</scope>
</reference>
<keyword evidence="2" id="KW-0732">Signal</keyword>
<feature type="chain" id="PRO_5015034130" evidence="2">
    <location>
        <begin position="21"/>
        <end position="310"/>
    </location>
</feature>
<evidence type="ECO:0000256" key="2">
    <source>
        <dbReference type="SAM" id="SignalP"/>
    </source>
</evidence>
<evidence type="ECO:0000313" key="3">
    <source>
        <dbReference type="EMBL" id="JAG40868.1"/>
    </source>
</evidence>
<protein>
    <submittedName>
        <fullName evidence="3">50S ribosomal protein L29</fullName>
    </submittedName>
</protein>
<feature type="signal peptide" evidence="2">
    <location>
        <begin position="1"/>
        <end position="20"/>
    </location>
</feature>
<evidence type="ECO:0000313" key="4">
    <source>
        <dbReference type="EMBL" id="JAG49676.1"/>
    </source>
</evidence>
<feature type="region of interest" description="Disordered" evidence="1">
    <location>
        <begin position="168"/>
        <end position="203"/>
    </location>
</feature>
<dbReference type="AlphaFoldDB" id="A0A0A9ZBZ3"/>
<reference evidence="3" key="2">
    <citation type="submission" date="2014-07" db="EMBL/GenBank/DDBJ databases">
        <authorList>
            <person name="Hull J."/>
        </authorList>
    </citation>
    <scope>NUCLEOTIDE SEQUENCE</scope>
</reference>
<proteinExistence type="predicted"/>
<evidence type="ECO:0000256" key="1">
    <source>
        <dbReference type="SAM" id="MobiDB-lite"/>
    </source>
</evidence>
<gene>
    <name evidence="3" type="primary">rpmC_1</name>
    <name evidence="3" type="ORF">CM83_99040</name>
</gene>
<sequence length="310" mass="34598">MTSFRSLYIAVIVLPLFALGYQRRDNPVISQPFDGEHFNDLRIPLGPVAHSRFGREDSKKTIDSKQIFGTEEKSAKLVPAEHLDNISAFLLYLYGEKEYEGKRRTDGKQQVLKCLQQPSDGITCFGNGKFYQFTGSLEGLTANRISEMARESEGMSVKKIDSVKGGDSEIRYSARQNPSGSEDETFRKLSKRKSPADQNSAINKPYQEVLMESHGLAAGPRACYGFVNPQVVHRPKSSINKVSASPKKCQLKMCPCGGRGGVCAGKRSRKRRLSNGRKAHYIMKRSQMRTVACRPLYVPTPKPSVNEGQR</sequence>
<organism evidence="3">
    <name type="scientific">Lygus hesperus</name>
    <name type="common">Western plant bug</name>
    <dbReference type="NCBI Taxonomy" id="30085"/>
    <lineage>
        <taxon>Eukaryota</taxon>
        <taxon>Metazoa</taxon>
        <taxon>Ecdysozoa</taxon>
        <taxon>Arthropoda</taxon>
        <taxon>Hexapoda</taxon>
        <taxon>Insecta</taxon>
        <taxon>Pterygota</taxon>
        <taxon>Neoptera</taxon>
        <taxon>Paraneoptera</taxon>
        <taxon>Hemiptera</taxon>
        <taxon>Heteroptera</taxon>
        <taxon>Panheteroptera</taxon>
        <taxon>Cimicomorpha</taxon>
        <taxon>Miridae</taxon>
        <taxon>Mirini</taxon>
        <taxon>Lygus</taxon>
    </lineage>
</organism>
<dbReference type="EMBL" id="GBRD01016150">
    <property type="protein sequence ID" value="JAG49676.1"/>
    <property type="molecule type" value="Transcribed_RNA"/>
</dbReference>
<dbReference type="GO" id="GO:0005840">
    <property type="term" value="C:ribosome"/>
    <property type="evidence" value="ECO:0007669"/>
    <property type="project" value="UniProtKB-KW"/>
</dbReference>
<name>A0A0A9ZBZ3_LYGHE</name>